<evidence type="ECO:0000259" key="2">
    <source>
        <dbReference type="Pfam" id="PF01370"/>
    </source>
</evidence>
<comment type="caution">
    <text evidence="3">The sequence shown here is derived from an EMBL/GenBank/DDBJ whole genome shotgun (WGS) entry which is preliminary data.</text>
</comment>
<feature type="domain" description="NAD-dependent epimerase/dehydratase" evidence="2">
    <location>
        <begin position="3"/>
        <end position="240"/>
    </location>
</feature>
<dbReference type="InterPro" id="IPR001509">
    <property type="entry name" value="Epimerase_deHydtase"/>
</dbReference>
<dbReference type="Gene3D" id="3.40.50.720">
    <property type="entry name" value="NAD(P)-binding Rossmann-like Domain"/>
    <property type="match status" value="1"/>
</dbReference>
<evidence type="ECO:0000313" key="4">
    <source>
        <dbReference type="Proteomes" id="UP000192611"/>
    </source>
</evidence>
<gene>
    <name evidence="3" type="ORF">B6D57_00955</name>
</gene>
<dbReference type="PANTHER" id="PTHR43000">
    <property type="entry name" value="DTDP-D-GLUCOSE 4,6-DEHYDRATASE-RELATED"/>
    <property type="match status" value="1"/>
</dbReference>
<dbReference type="Gene3D" id="3.90.25.10">
    <property type="entry name" value="UDP-galactose 4-epimerase, domain 1"/>
    <property type="match status" value="1"/>
</dbReference>
<dbReference type="Pfam" id="PF01370">
    <property type="entry name" value="Epimerase"/>
    <property type="match status" value="1"/>
</dbReference>
<organism evidence="3 4">
    <name type="scientific">Candidatus Coatesbacteria bacterium 4484_99</name>
    <dbReference type="NCBI Taxonomy" id="1970774"/>
    <lineage>
        <taxon>Bacteria</taxon>
        <taxon>Candidatus Coatesiibacteriota</taxon>
    </lineage>
</organism>
<sequence>MRILVTGGAGFIGRWVVKQLLDEGYMISVIDNLSNSSEDNIREFLNLREFRFVRGDILDVGILDKQFKDGCDVVVHLAASINVQDSIDDPITTFRNDVMGTLNVLECCRKWGVPIVYTSTCLVYDRVGGKAIDEGYKTLPRSPYAAAKLSAEEFVVSYGHSYNLPYTILRPFNTYGPYQRFTGEGGVVATFIANALEGKPLTVYGDGNQTRDFLYVEDCARFINLSVFNEDARGKIINAGTGKETDVNKLARLVARDRVEIVHVEHIHPQAEVGRLRCDYSLATRLLGWKPEVAIDEGLDRTEEWMEKHLTLKRNRL</sequence>
<evidence type="ECO:0000313" key="3">
    <source>
        <dbReference type="EMBL" id="OQX91081.1"/>
    </source>
</evidence>
<dbReference type="Proteomes" id="UP000192611">
    <property type="component" value="Unassembled WGS sequence"/>
</dbReference>
<comment type="similarity">
    <text evidence="1">Belongs to the NAD(P)-dependent epimerase/dehydratase family.</text>
</comment>
<protein>
    <submittedName>
        <fullName evidence="3">NAD-dependent dehydratase</fullName>
    </submittedName>
</protein>
<name>A0A1W9S2K6_9BACT</name>
<dbReference type="SUPFAM" id="SSF51735">
    <property type="entry name" value="NAD(P)-binding Rossmann-fold domains"/>
    <property type="match status" value="1"/>
</dbReference>
<reference evidence="4" key="1">
    <citation type="submission" date="2017-03" db="EMBL/GenBank/DDBJ databases">
        <title>Novel pathways for hydrocarbon cycling and metabolic interdependencies in hydrothermal sediment communities.</title>
        <authorList>
            <person name="Dombrowski N."/>
            <person name="Seitz K."/>
            <person name="Teske A."/>
            <person name="Baker B."/>
        </authorList>
    </citation>
    <scope>NUCLEOTIDE SEQUENCE [LARGE SCALE GENOMIC DNA]</scope>
</reference>
<dbReference type="AlphaFoldDB" id="A0A1W9S2K6"/>
<dbReference type="EMBL" id="NATQ01000012">
    <property type="protein sequence ID" value="OQX91081.1"/>
    <property type="molecule type" value="Genomic_DNA"/>
</dbReference>
<accession>A0A1W9S2K6</accession>
<dbReference type="InterPro" id="IPR036291">
    <property type="entry name" value="NAD(P)-bd_dom_sf"/>
</dbReference>
<evidence type="ECO:0000256" key="1">
    <source>
        <dbReference type="ARBA" id="ARBA00007637"/>
    </source>
</evidence>
<proteinExistence type="inferred from homology"/>